<dbReference type="SUPFAM" id="SSF51182">
    <property type="entry name" value="RmlC-like cupins"/>
    <property type="match status" value="1"/>
</dbReference>
<dbReference type="InterPro" id="IPR011051">
    <property type="entry name" value="RmlC_Cupin_sf"/>
</dbReference>
<dbReference type="InterPro" id="IPR014710">
    <property type="entry name" value="RmlC-like_jellyroll"/>
</dbReference>
<evidence type="ECO:0000259" key="1">
    <source>
        <dbReference type="Pfam" id="PF06172"/>
    </source>
</evidence>
<feature type="domain" description="DUF985" evidence="1">
    <location>
        <begin position="8"/>
        <end position="141"/>
    </location>
</feature>
<name>A0A316HDI8_9SPHI</name>
<keyword evidence="3" id="KW-1185">Reference proteome</keyword>
<dbReference type="Proteomes" id="UP000245678">
    <property type="component" value="Unassembled WGS sequence"/>
</dbReference>
<evidence type="ECO:0000313" key="3">
    <source>
        <dbReference type="Proteomes" id="UP000245678"/>
    </source>
</evidence>
<dbReference type="InterPro" id="IPR009327">
    <property type="entry name" value="Cupin_DUF985"/>
</dbReference>
<dbReference type="RefSeq" id="WP_109607853.1">
    <property type="nucleotide sequence ID" value="NZ_QGHA01000003.1"/>
</dbReference>
<dbReference type="Pfam" id="PF06172">
    <property type="entry name" value="Cupin_5"/>
    <property type="match status" value="1"/>
</dbReference>
<dbReference type="PANTHER" id="PTHR33387">
    <property type="entry name" value="RMLC-LIKE JELLY ROLL FOLD PROTEIN"/>
    <property type="match status" value="1"/>
</dbReference>
<dbReference type="CDD" id="cd06121">
    <property type="entry name" value="cupin_YML079wp"/>
    <property type="match status" value="1"/>
</dbReference>
<accession>A0A316HDI8</accession>
<evidence type="ECO:0000313" key="2">
    <source>
        <dbReference type="EMBL" id="PWK78293.1"/>
    </source>
</evidence>
<protein>
    <recommendedName>
        <fullName evidence="1">DUF985 domain-containing protein</fullName>
    </recommendedName>
</protein>
<gene>
    <name evidence="2" type="ORF">LX99_02133</name>
</gene>
<dbReference type="Gene3D" id="2.60.120.10">
    <property type="entry name" value="Jelly Rolls"/>
    <property type="match status" value="1"/>
</dbReference>
<dbReference type="InterPro" id="IPR039935">
    <property type="entry name" value="YML079W-like"/>
</dbReference>
<sequence length="163" mass="18426">MENQSAAYYIRTLNLLPHPESGHYKETFRSARQVNRVGAEDVKQACTSIYYLLENDDFSGFHRIASDELWYFHKGAPLLIHVIGPEGNLISHELSDLDTGNFSVIVEAGSWFAAKIKTGAGFTLVSCAVAPGFDFNEFEMAKRDELIVKFPQHQELLTRLCRK</sequence>
<dbReference type="AlphaFoldDB" id="A0A316HDI8"/>
<organism evidence="2 3">
    <name type="scientific">Mucilaginibacter oryzae</name>
    <dbReference type="NCBI Taxonomy" id="468058"/>
    <lineage>
        <taxon>Bacteria</taxon>
        <taxon>Pseudomonadati</taxon>
        <taxon>Bacteroidota</taxon>
        <taxon>Sphingobacteriia</taxon>
        <taxon>Sphingobacteriales</taxon>
        <taxon>Sphingobacteriaceae</taxon>
        <taxon>Mucilaginibacter</taxon>
    </lineage>
</organism>
<dbReference type="PANTHER" id="PTHR33387:SF3">
    <property type="entry name" value="DUF985 DOMAIN-CONTAINING PROTEIN"/>
    <property type="match status" value="1"/>
</dbReference>
<reference evidence="2 3" key="1">
    <citation type="submission" date="2018-05" db="EMBL/GenBank/DDBJ databases">
        <title>Genomic Encyclopedia of Archaeal and Bacterial Type Strains, Phase II (KMG-II): from individual species to whole genera.</title>
        <authorList>
            <person name="Goeker M."/>
        </authorList>
    </citation>
    <scope>NUCLEOTIDE SEQUENCE [LARGE SCALE GENOMIC DNA]</scope>
    <source>
        <strain evidence="2 3">DSM 19975</strain>
    </source>
</reference>
<comment type="caution">
    <text evidence="2">The sequence shown here is derived from an EMBL/GenBank/DDBJ whole genome shotgun (WGS) entry which is preliminary data.</text>
</comment>
<dbReference type="EMBL" id="QGHA01000003">
    <property type="protein sequence ID" value="PWK78293.1"/>
    <property type="molecule type" value="Genomic_DNA"/>
</dbReference>
<proteinExistence type="predicted"/>